<name>A0A1G9MG29_9ACTN</name>
<dbReference type="Pfam" id="PF00561">
    <property type="entry name" value="Abhydrolase_1"/>
    <property type="match status" value="1"/>
</dbReference>
<dbReference type="GO" id="GO:0004301">
    <property type="term" value="F:epoxide hydrolase activity"/>
    <property type="evidence" value="ECO:0007669"/>
    <property type="project" value="TreeGrafter"/>
</dbReference>
<accession>A0A1G9MG29</accession>
<dbReference type="PANTHER" id="PTHR42977">
    <property type="entry name" value="HYDROLASE-RELATED"/>
    <property type="match status" value="1"/>
</dbReference>
<dbReference type="InterPro" id="IPR000073">
    <property type="entry name" value="AB_hydrolase_1"/>
</dbReference>
<sequence>MEDTRIRHRHADIAGHRLMYREAGRPDAPTALVLLHGFPSSSQMFRDLMEPMAATGVRVLAPDLPGFGLSSLPAPDTEYGFTWLADVVEAWLAALGVEDRILFLHDFGAAVGYHLATRSPETVRGLVVQNGNAHEDGLGEQWDASRAYWADPTEENRGKIDTWMTYEGTRHQYLWGMPDRLAELVPPETWELDWRAISRDHGLDLQWKLFTDYRSHVARFGEIRDYHREHRPEALIIWGVHDPFFNLDEVPAFRRSLPHAESHLLDAGHYLLETHSRECADLMRPFVSRIAG</sequence>
<evidence type="ECO:0000313" key="2">
    <source>
        <dbReference type="EMBL" id="SDL72625.1"/>
    </source>
</evidence>
<proteinExistence type="predicted"/>
<dbReference type="STRING" id="380244.SAMN05216298_4926"/>
<gene>
    <name evidence="2" type="ORF">SAMN05216298_4926</name>
</gene>
<dbReference type="Gene3D" id="3.40.50.1820">
    <property type="entry name" value="alpha/beta hydrolase"/>
    <property type="match status" value="1"/>
</dbReference>
<dbReference type="InterPro" id="IPR000639">
    <property type="entry name" value="Epox_hydrolase-like"/>
</dbReference>
<dbReference type="AlphaFoldDB" id="A0A1G9MG29"/>
<reference evidence="3" key="1">
    <citation type="submission" date="2016-10" db="EMBL/GenBank/DDBJ databases">
        <authorList>
            <person name="Varghese N."/>
            <person name="Submissions S."/>
        </authorList>
    </citation>
    <scope>NUCLEOTIDE SEQUENCE [LARGE SCALE GENOMIC DNA]</scope>
    <source>
        <strain evidence="3">CGMCC 4.3147</strain>
    </source>
</reference>
<evidence type="ECO:0000259" key="1">
    <source>
        <dbReference type="Pfam" id="PF00561"/>
    </source>
</evidence>
<evidence type="ECO:0000313" key="3">
    <source>
        <dbReference type="Proteomes" id="UP000198662"/>
    </source>
</evidence>
<feature type="domain" description="AB hydrolase-1" evidence="1">
    <location>
        <begin position="31"/>
        <end position="275"/>
    </location>
</feature>
<dbReference type="Proteomes" id="UP000198662">
    <property type="component" value="Unassembled WGS sequence"/>
</dbReference>
<dbReference type="InterPro" id="IPR051340">
    <property type="entry name" value="Haloalkane_dehalogenase"/>
</dbReference>
<dbReference type="PANTHER" id="PTHR42977:SF1">
    <property type="entry name" value="BLR6576 PROTEIN"/>
    <property type="match status" value="1"/>
</dbReference>
<dbReference type="EMBL" id="FNGF01000009">
    <property type="protein sequence ID" value="SDL72625.1"/>
    <property type="molecule type" value="Genomic_DNA"/>
</dbReference>
<dbReference type="SUPFAM" id="SSF53474">
    <property type="entry name" value="alpha/beta-Hydrolases"/>
    <property type="match status" value="1"/>
</dbReference>
<organism evidence="2 3">
    <name type="scientific">Glycomyces sambucus</name>
    <dbReference type="NCBI Taxonomy" id="380244"/>
    <lineage>
        <taxon>Bacteria</taxon>
        <taxon>Bacillati</taxon>
        <taxon>Actinomycetota</taxon>
        <taxon>Actinomycetes</taxon>
        <taxon>Glycomycetales</taxon>
        <taxon>Glycomycetaceae</taxon>
        <taxon>Glycomyces</taxon>
    </lineage>
</organism>
<dbReference type="PRINTS" id="PR00111">
    <property type="entry name" value="ABHYDROLASE"/>
</dbReference>
<protein>
    <submittedName>
        <fullName evidence="2">Pimeloyl-ACP methyl ester carboxylesterase</fullName>
    </submittedName>
</protein>
<dbReference type="RefSeq" id="WP_091054106.1">
    <property type="nucleotide sequence ID" value="NZ_FNGF01000009.1"/>
</dbReference>
<dbReference type="InterPro" id="IPR029058">
    <property type="entry name" value="AB_hydrolase_fold"/>
</dbReference>
<dbReference type="OrthoDB" id="5431692at2"/>
<keyword evidence="3" id="KW-1185">Reference proteome</keyword>
<dbReference type="PRINTS" id="PR00412">
    <property type="entry name" value="EPOXHYDRLASE"/>
</dbReference>